<protein>
    <recommendedName>
        <fullName evidence="5">DUF1640 domain-containing protein</fullName>
    </recommendedName>
</protein>
<name>A0ABS1CK94_9GAMM</name>
<dbReference type="RefSeq" id="WP_200239858.1">
    <property type="nucleotide sequence ID" value="NZ_NRRV01000045.1"/>
</dbReference>
<keyword evidence="2" id="KW-1133">Transmembrane helix</keyword>
<reference evidence="3 4" key="1">
    <citation type="journal article" date="2020" name="Microorganisms">
        <title>Osmotic Adaptation and Compatible Solute Biosynthesis of Phototrophic Bacteria as Revealed from Genome Analyses.</title>
        <authorList>
            <person name="Imhoff J.F."/>
            <person name="Rahn T."/>
            <person name="Kunzel S."/>
            <person name="Keller A."/>
            <person name="Neulinger S.C."/>
        </authorList>
    </citation>
    <scope>NUCLEOTIDE SEQUENCE [LARGE SCALE GENOMIC DNA]</scope>
    <source>
        <strain evidence="3 4">DSM 6210</strain>
    </source>
</reference>
<evidence type="ECO:0000313" key="4">
    <source>
        <dbReference type="Proteomes" id="UP000748752"/>
    </source>
</evidence>
<accession>A0ABS1CK94</accession>
<comment type="caution">
    <text evidence="3">The sequence shown here is derived from an EMBL/GenBank/DDBJ whole genome shotgun (WGS) entry which is preliminary data.</text>
</comment>
<keyword evidence="1" id="KW-0175">Coiled coil</keyword>
<gene>
    <name evidence="3" type="ORF">CKO31_16750</name>
</gene>
<evidence type="ECO:0000256" key="1">
    <source>
        <dbReference type="SAM" id="Coils"/>
    </source>
</evidence>
<evidence type="ECO:0008006" key="5">
    <source>
        <dbReference type="Google" id="ProtNLM"/>
    </source>
</evidence>
<keyword evidence="2" id="KW-0472">Membrane</keyword>
<organism evidence="3 4">
    <name type="scientific">Thiohalocapsa halophila</name>
    <dbReference type="NCBI Taxonomy" id="69359"/>
    <lineage>
        <taxon>Bacteria</taxon>
        <taxon>Pseudomonadati</taxon>
        <taxon>Pseudomonadota</taxon>
        <taxon>Gammaproteobacteria</taxon>
        <taxon>Chromatiales</taxon>
        <taxon>Chromatiaceae</taxon>
        <taxon>Thiohalocapsa</taxon>
    </lineage>
</organism>
<feature type="coiled-coil region" evidence="1">
    <location>
        <begin position="51"/>
        <end position="89"/>
    </location>
</feature>
<feature type="transmembrane region" description="Helical" evidence="2">
    <location>
        <begin position="93"/>
        <end position="112"/>
    </location>
</feature>
<dbReference type="Proteomes" id="UP000748752">
    <property type="component" value="Unassembled WGS sequence"/>
</dbReference>
<dbReference type="EMBL" id="NRRV01000045">
    <property type="protein sequence ID" value="MBK1632355.1"/>
    <property type="molecule type" value="Genomic_DNA"/>
</dbReference>
<evidence type="ECO:0000313" key="3">
    <source>
        <dbReference type="EMBL" id="MBK1632355.1"/>
    </source>
</evidence>
<keyword evidence="2" id="KW-0812">Transmembrane</keyword>
<proteinExistence type="predicted"/>
<sequence length="114" mass="12795">MSAALDLYAKLTETSDDKERARLIADAYEALEARFPQLNDLATQGHVRESELRLQKEIKEVEARLQRDIKDVELQIKQVEVNLHKAMAAQTRWLLGGLAVLGAVFKLADLLIGP</sequence>
<keyword evidence="4" id="KW-1185">Reference proteome</keyword>
<evidence type="ECO:0000256" key="2">
    <source>
        <dbReference type="SAM" id="Phobius"/>
    </source>
</evidence>